<evidence type="ECO:0000313" key="3">
    <source>
        <dbReference type="Proteomes" id="UP001055172"/>
    </source>
</evidence>
<feature type="region of interest" description="Disordered" evidence="1">
    <location>
        <begin position="48"/>
        <end position="132"/>
    </location>
</feature>
<accession>A0AA37LXB2</accession>
<gene>
    <name evidence="2" type="ORF">ColLi_10900</name>
</gene>
<dbReference type="AlphaFoldDB" id="A0AA37LXB2"/>
<organism evidence="2 3">
    <name type="scientific">Colletotrichum liriopes</name>
    <dbReference type="NCBI Taxonomy" id="708192"/>
    <lineage>
        <taxon>Eukaryota</taxon>
        <taxon>Fungi</taxon>
        <taxon>Dikarya</taxon>
        <taxon>Ascomycota</taxon>
        <taxon>Pezizomycotina</taxon>
        <taxon>Sordariomycetes</taxon>
        <taxon>Hypocreomycetidae</taxon>
        <taxon>Glomerellales</taxon>
        <taxon>Glomerellaceae</taxon>
        <taxon>Colletotrichum</taxon>
        <taxon>Colletotrichum spaethianum species complex</taxon>
    </lineage>
</organism>
<sequence>MHHQLSAINDKLRQFAALEPSAKALLGQAAEYINQAIFVENQGPAGINQGFTEDTQQNQTQGACSTPARVRQPSSRSGTVEPRSSVAEQSPNRDPGEGKSLRRSSRQQSGNKRALPYSFGQGNTKRKKPSTSVARKVGLNDVLKKATSQETVKDFVEAVTSNLDPLQLQTLHTTSQSVYGSLSLISEFADKCGRQAGLSKIWHYYALLRMSELVDQTKKDAGRQRVDSAELDKILEHKQCETNKYNRTKLRNQLQLGRKLQRISGPFVGLLCFLAVGQADIGKSLSFTDDDLDHFHANLREHENLWDAGKRYLGISHTGELQDADKIGEITGLMGGSNCLAGLEDN</sequence>
<dbReference type="Proteomes" id="UP001055172">
    <property type="component" value="Unassembled WGS sequence"/>
</dbReference>
<name>A0AA37LXB2_9PEZI</name>
<protein>
    <submittedName>
        <fullName evidence="2">Uncharacterized protein</fullName>
    </submittedName>
</protein>
<feature type="compositionally biased region" description="Polar residues" evidence="1">
    <location>
        <begin position="49"/>
        <end position="64"/>
    </location>
</feature>
<dbReference type="EMBL" id="BPPX01000030">
    <property type="protein sequence ID" value="GJC88062.1"/>
    <property type="molecule type" value="Genomic_DNA"/>
</dbReference>
<comment type="caution">
    <text evidence="2">The sequence shown here is derived from an EMBL/GenBank/DDBJ whole genome shotgun (WGS) entry which is preliminary data.</text>
</comment>
<evidence type="ECO:0000256" key="1">
    <source>
        <dbReference type="SAM" id="MobiDB-lite"/>
    </source>
</evidence>
<reference evidence="2 3" key="1">
    <citation type="submission" date="2021-07" db="EMBL/GenBank/DDBJ databases">
        <title>Genome data of Colletotrichum spaethianum.</title>
        <authorList>
            <person name="Utami Y.D."/>
            <person name="Hiruma K."/>
        </authorList>
    </citation>
    <scope>NUCLEOTIDE SEQUENCE [LARGE SCALE GENOMIC DNA]</scope>
    <source>
        <strain evidence="2 3">MAFF 242679</strain>
    </source>
</reference>
<proteinExistence type="predicted"/>
<evidence type="ECO:0000313" key="2">
    <source>
        <dbReference type="EMBL" id="GJC88062.1"/>
    </source>
</evidence>
<keyword evidence="3" id="KW-1185">Reference proteome</keyword>